<reference evidence="2 3" key="1">
    <citation type="submission" date="2017-06" db="EMBL/GenBank/DDBJ databases">
        <title>A platform for efficient transgenesis in Macrostomum lignano, a flatworm model organism for stem cell research.</title>
        <authorList>
            <person name="Berezikov E."/>
        </authorList>
    </citation>
    <scope>NUCLEOTIDE SEQUENCE [LARGE SCALE GENOMIC DNA]</scope>
    <source>
        <strain evidence="2">DV1</strain>
        <tissue evidence="2">Whole organism</tissue>
    </source>
</reference>
<comment type="caution">
    <text evidence="2">The sequence shown here is derived from an EMBL/GenBank/DDBJ whole genome shotgun (WGS) entry which is preliminary data.</text>
</comment>
<dbReference type="Proteomes" id="UP000215902">
    <property type="component" value="Unassembled WGS sequence"/>
</dbReference>
<dbReference type="EMBL" id="NIVC01003114">
    <property type="protein sequence ID" value="PAA53194.1"/>
    <property type="molecule type" value="Genomic_DNA"/>
</dbReference>
<dbReference type="PANTHER" id="PTHR46989">
    <property type="entry name" value="USP DOMAIN-CONTAINING PROTEIN"/>
    <property type="match status" value="1"/>
</dbReference>
<dbReference type="CDD" id="cd23659">
    <property type="entry name" value="USP_At3g01520-like"/>
    <property type="match status" value="1"/>
</dbReference>
<dbReference type="PRINTS" id="PR01438">
    <property type="entry name" value="UNVRSLSTRESS"/>
</dbReference>
<name>A0A267DX08_9PLAT</name>
<dbReference type="InterPro" id="IPR006016">
    <property type="entry name" value="UspA"/>
</dbReference>
<dbReference type="AlphaFoldDB" id="A0A267DX08"/>
<dbReference type="SUPFAM" id="SSF52402">
    <property type="entry name" value="Adenine nucleotide alpha hydrolases-like"/>
    <property type="match status" value="1"/>
</dbReference>
<evidence type="ECO:0000313" key="2">
    <source>
        <dbReference type="EMBL" id="PAA53194.1"/>
    </source>
</evidence>
<organism evidence="2 3">
    <name type="scientific">Macrostomum lignano</name>
    <dbReference type="NCBI Taxonomy" id="282301"/>
    <lineage>
        <taxon>Eukaryota</taxon>
        <taxon>Metazoa</taxon>
        <taxon>Spiralia</taxon>
        <taxon>Lophotrochozoa</taxon>
        <taxon>Platyhelminthes</taxon>
        <taxon>Rhabditophora</taxon>
        <taxon>Macrostomorpha</taxon>
        <taxon>Macrostomida</taxon>
        <taxon>Macrostomidae</taxon>
        <taxon>Macrostomum</taxon>
    </lineage>
</organism>
<keyword evidence="3" id="KW-1185">Reference proteome</keyword>
<feature type="domain" description="UspA" evidence="1">
    <location>
        <begin position="2"/>
        <end position="151"/>
    </location>
</feature>
<dbReference type="OrthoDB" id="843225at2759"/>
<dbReference type="InterPro" id="IPR014729">
    <property type="entry name" value="Rossmann-like_a/b/a_fold"/>
</dbReference>
<accession>A0A267DX08</accession>
<dbReference type="Gene3D" id="3.40.50.620">
    <property type="entry name" value="HUPs"/>
    <property type="match status" value="1"/>
</dbReference>
<gene>
    <name evidence="2" type="ORF">BOX15_Mlig020666g1</name>
</gene>
<sequence>RMRVLFAIDSSEHAKRALTWFAKLYANRLSPGDTALLFLFVAEPPSFGPSLSTPELYAGAINDAVAEGRSLAVEIKTTCARLGLASLANRLEFLERLGHGAGPSIVQVAHEEAVELIVMGSRGSGLLRRTFLGSVSDYVLHHSHVPVIVVPPPAVQH</sequence>
<dbReference type="Pfam" id="PF00582">
    <property type="entry name" value="Usp"/>
    <property type="match status" value="1"/>
</dbReference>
<evidence type="ECO:0000259" key="1">
    <source>
        <dbReference type="Pfam" id="PF00582"/>
    </source>
</evidence>
<dbReference type="InterPro" id="IPR006015">
    <property type="entry name" value="Universal_stress_UspA"/>
</dbReference>
<dbReference type="PANTHER" id="PTHR46989:SF3">
    <property type="entry name" value="USPA DOMAIN-CONTAINING PROTEIN"/>
    <property type="match status" value="1"/>
</dbReference>
<evidence type="ECO:0000313" key="3">
    <source>
        <dbReference type="Proteomes" id="UP000215902"/>
    </source>
</evidence>
<proteinExistence type="predicted"/>
<protein>
    <recommendedName>
        <fullName evidence="1">UspA domain-containing protein</fullName>
    </recommendedName>
</protein>
<feature type="non-terminal residue" evidence="2">
    <location>
        <position position="1"/>
    </location>
</feature>